<comment type="caution">
    <text evidence="10">The sequence shown here is derived from an EMBL/GenBank/DDBJ whole genome shotgun (WGS) entry which is preliminary data.</text>
</comment>
<evidence type="ECO:0000256" key="3">
    <source>
        <dbReference type="ARBA" id="ARBA00022679"/>
    </source>
</evidence>
<evidence type="ECO:0000256" key="1">
    <source>
        <dbReference type="ARBA" id="ARBA00010203"/>
    </source>
</evidence>
<dbReference type="InterPro" id="IPR017985">
    <property type="entry name" value="MeTrfase_CN4_CS"/>
</dbReference>
<evidence type="ECO:0000256" key="8">
    <source>
        <dbReference type="RuleBase" id="RU362026"/>
    </source>
</evidence>
<dbReference type="EC" id="2.1.1.113" evidence="8"/>
<organism evidence="10">
    <name type="scientific">Candidatus Methanomethylicus mesodigestus</name>
    <dbReference type="NCBI Taxonomy" id="1867258"/>
    <lineage>
        <taxon>Archaea</taxon>
        <taxon>Thermoproteota</taxon>
        <taxon>Methanosuratincolia</taxon>
        <taxon>Candidatus Methanomethylicales</taxon>
        <taxon>Candidatus Methanomethylicaceae</taxon>
        <taxon>Candidatus Methanomethylicus</taxon>
    </lineage>
</organism>
<dbReference type="Gene3D" id="3.40.50.150">
    <property type="entry name" value="Vaccinia Virus protein VP39"/>
    <property type="match status" value="1"/>
</dbReference>
<dbReference type="InterPro" id="IPR029063">
    <property type="entry name" value="SAM-dependent_MTases_sf"/>
</dbReference>
<keyword evidence="5 8" id="KW-0680">Restriction system</keyword>
<keyword evidence="6" id="KW-0238">DNA-binding</keyword>
<dbReference type="InterPro" id="IPR001091">
    <property type="entry name" value="RM_Methyltransferase"/>
</dbReference>
<gene>
    <name evidence="10" type="ORF">ENS19_00120</name>
</gene>
<evidence type="ECO:0000256" key="6">
    <source>
        <dbReference type="ARBA" id="ARBA00023125"/>
    </source>
</evidence>
<dbReference type="SUPFAM" id="SSF53335">
    <property type="entry name" value="S-adenosyl-L-methionine-dependent methyltransferases"/>
    <property type="match status" value="1"/>
</dbReference>
<evidence type="ECO:0000256" key="7">
    <source>
        <dbReference type="ARBA" id="ARBA00049120"/>
    </source>
</evidence>
<dbReference type="EMBL" id="DSTX01000001">
    <property type="protein sequence ID" value="HFK19674.1"/>
    <property type="molecule type" value="Genomic_DNA"/>
</dbReference>
<keyword evidence="4 8" id="KW-0949">S-adenosyl-L-methionine</keyword>
<dbReference type="Pfam" id="PF01555">
    <property type="entry name" value="N6_N4_Mtase"/>
    <property type="match status" value="1"/>
</dbReference>
<comment type="catalytic activity">
    <reaction evidence="7 8">
        <text>a 2'-deoxycytidine in DNA + S-adenosyl-L-methionine = an N(4)-methyl-2'-deoxycytidine in DNA + S-adenosyl-L-homocysteine + H(+)</text>
        <dbReference type="Rhea" id="RHEA:16857"/>
        <dbReference type="Rhea" id="RHEA-COMP:11369"/>
        <dbReference type="Rhea" id="RHEA-COMP:13674"/>
        <dbReference type="ChEBI" id="CHEBI:15378"/>
        <dbReference type="ChEBI" id="CHEBI:57856"/>
        <dbReference type="ChEBI" id="CHEBI:59789"/>
        <dbReference type="ChEBI" id="CHEBI:85452"/>
        <dbReference type="ChEBI" id="CHEBI:137933"/>
        <dbReference type="EC" id="2.1.1.113"/>
    </reaction>
</comment>
<evidence type="ECO:0000256" key="2">
    <source>
        <dbReference type="ARBA" id="ARBA00022603"/>
    </source>
</evidence>
<evidence type="ECO:0000256" key="5">
    <source>
        <dbReference type="ARBA" id="ARBA00022747"/>
    </source>
</evidence>
<dbReference type="InterPro" id="IPR002941">
    <property type="entry name" value="DNA_methylase_N4/N6"/>
</dbReference>
<keyword evidence="3 10" id="KW-0808">Transferase</keyword>
<dbReference type="GO" id="GO:0009307">
    <property type="term" value="P:DNA restriction-modification system"/>
    <property type="evidence" value="ECO:0007669"/>
    <property type="project" value="UniProtKB-KW"/>
</dbReference>
<feature type="domain" description="DNA methylase N-4/N-6" evidence="9">
    <location>
        <begin position="9"/>
        <end position="238"/>
    </location>
</feature>
<dbReference type="GO" id="GO:0032259">
    <property type="term" value="P:methylation"/>
    <property type="evidence" value="ECO:0007669"/>
    <property type="project" value="UniProtKB-KW"/>
</dbReference>
<evidence type="ECO:0000313" key="10">
    <source>
        <dbReference type="EMBL" id="HFK19674.1"/>
    </source>
</evidence>
<name>A0A7C3IWD1_9CREN</name>
<dbReference type="GO" id="GO:0008170">
    <property type="term" value="F:N-methyltransferase activity"/>
    <property type="evidence" value="ECO:0007669"/>
    <property type="project" value="InterPro"/>
</dbReference>
<sequence length="280" mass="32882">MKELKDKSVHLVVTSPPYFNAPFDYPDLFESYSHFLNMMRNVAKELKRVLDDGRIAAFVVDDTLIERVKYPVVADITKIFIEEGFKYRERIVWVKPEGYIRISRRSGVVLQHPYPMYYYPDNIQESILIFQNGEFDYKKIPLEKREASRVDLKEYQQKKWYLSVWNITNVLPINNQLEHGIAAFPDEIPYRLIKLYSYKGETILDPFMGSGTTLKVAVNLGRNAVGYEIDVELLDVVKEKVNIAQVDLTGEKHHIEIIKRKDVKHLRKKLQDKVSEKARR</sequence>
<evidence type="ECO:0000259" key="9">
    <source>
        <dbReference type="Pfam" id="PF01555"/>
    </source>
</evidence>
<dbReference type="AlphaFoldDB" id="A0A7C3IWD1"/>
<dbReference type="GO" id="GO:0015667">
    <property type="term" value="F:site-specific DNA-methyltransferase (cytosine-N4-specific) activity"/>
    <property type="evidence" value="ECO:0007669"/>
    <property type="project" value="UniProtKB-EC"/>
</dbReference>
<evidence type="ECO:0000256" key="4">
    <source>
        <dbReference type="ARBA" id="ARBA00022691"/>
    </source>
</evidence>
<dbReference type="PRINTS" id="PR00508">
    <property type="entry name" value="S21N4MTFRASE"/>
</dbReference>
<comment type="similarity">
    <text evidence="1">Belongs to the N(4)/N(6)-methyltransferase family. N(4) subfamily.</text>
</comment>
<accession>A0A7C3IWD1</accession>
<dbReference type="PROSITE" id="PS00093">
    <property type="entry name" value="N4_MTASE"/>
    <property type="match status" value="1"/>
</dbReference>
<proteinExistence type="inferred from homology"/>
<reference evidence="10" key="1">
    <citation type="journal article" date="2020" name="mSystems">
        <title>Genome- and Community-Level Interaction Insights into Carbon Utilization and Element Cycling Functions of Hydrothermarchaeota in Hydrothermal Sediment.</title>
        <authorList>
            <person name="Zhou Z."/>
            <person name="Liu Y."/>
            <person name="Xu W."/>
            <person name="Pan J."/>
            <person name="Luo Z.H."/>
            <person name="Li M."/>
        </authorList>
    </citation>
    <scope>NUCLEOTIDE SEQUENCE [LARGE SCALE GENOMIC DNA]</scope>
    <source>
        <strain evidence="10">SpSt-468</strain>
    </source>
</reference>
<protein>
    <recommendedName>
        <fullName evidence="8">Type II methyltransferase</fullName>
        <ecNumber evidence="8">2.1.1.113</ecNumber>
    </recommendedName>
    <alternativeName>
        <fullName evidence="8">N-4 cytosine-specific methyltransferase</fullName>
    </alternativeName>
</protein>
<dbReference type="GO" id="GO:0003677">
    <property type="term" value="F:DNA binding"/>
    <property type="evidence" value="ECO:0007669"/>
    <property type="project" value="UniProtKB-KW"/>
</dbReference>
<keyword evidence="2 8" id="KW-0489">Methyltransferase</keyword>